<protein>
    <submittedName>
        <fullName evidence="1">Uncharacterized protein</fullName>
    </submittedName>
</protein>
<dbReference type="EMBL" id="WIQW01000023">
    <property type="protein sequence ID" value="KAF3101572.1"/>
    <property type="molecule type" value="Genomic_DNA"/>
</dbReference>
<gene>
    <name evidence="1" type="ORF">TWF102_004818</name>
</gene>
<accession>A0A7C8NQT6</accession>
<evidence type="ECO:0000313" key="2">
    <source>
        <dbReference type="Proteomes" id="UP000475325"/>
    </source>
</evidence>
<sequence length="142" mass="16421">MAASRDLESSFKPQREKHALIYCKKFKAINDTRLVSNHDKGILLAVLAFTANEKLFKMFDRLSVSHLKELAHLSEITFKNLRNFDGRAGDDCSDSSGTDAHWESFSESLARCYGERMEQTYKTARDWRKYSVGYDENIETLR</sequence>
<dbReference type="Proteomes" id="UP000475325">
    <property type="component" value="Unassembled WGS sequence"/>
</dbReference>
<evidence type="ECO:0000313" key="1">
    <source>
        <dbReference type="EMBL" id="KAF3101572.1"/>
    </source>
</evidence>
<dbReference type="AlphaFoldDB" id="A0A7C8NQT6"/>
<name>A0A7C8NQT6_ORBOL</name>
<reference evidence="1 2" key="1">
    <citation type="submission" date="2019-06" db="EMBL/GenBank/DDBJ databases">
        <authorList>
            <person name="Palmer J.M."/>
        </authorList>
    </citation>
    <scope>NUCLEOTIDE SEQUENCE [LARGE SCALE GENOMIC DNA]</scope>
    <source>
        <strain evidence="1 2">TWF102</strain>
    </source>
</reference>
<comment type="caution">
    <text evidence="1">The sequence shown here is derived from an EMBL/GenBank/DDBJ whole genome shotgun (WGS) entry which is preliminary data.</text>
</comment>
<organism evidence="1 2">
    <name type="scientific">Orbilia oligospora</name>
    <name type="common">Nematode-trapping fungus</name>
    <name type="synonym">Arthrobotrys oligospora</name>
    <dbReference type="NCBI Taxonomy" id="2813651"/>
    <lineage>
        <taxon>Eukaryota</taxon>
        <taxon>Fungi</taxon>
        <taxon>Dikarya</taxon>
        <taxon>Ascomycota</taxon>
        <taxon>Pezizomycotina</taxon>
        <taxon>Orbiliomycetes</taxon>
        <taxon>Orbiliales</taxon>
        <taxon>Orbiliaceae</taxon>
        <taxon>Orbilia</taxon>
    </lineage>
</organism>
<proteinExistence type="predicted"/>